<organism evidence="1 2">
    <name type="scientific">Thermomonospora umbrina</name>
    <dbReference type="NCBI Taxonomy" id="111806"/>
    <lineage>
        <taxon>Bacteria</taxon>
        <taxon>Bacillati</taxon>
        <taxon>Actinomycetota</taxon>
        <taxon>Actinomycetes</taxon>
        <taxon>Streptosporangiales</taxon>
        <taxon>Thermomonosporaceae</taxon>
        <taxon>Thermomonospora</taxon>
    </lineage>
</organism>
<reference evidence="1 2" key="1">
    <citation type="submission" date="2018-08" db="EMBL/GenBank/DDBJ databases">
        <title>Sequencing the genomes of 1000 actinobacteria strains.</title>
        <authorList>
            <person name="Klenk H.-P."/>
        </authorList>
    </citation>
    <scope>NUCLEOTIDE SEQUENCE [LARGE SCALE GENOMIC DNA]</scope>
    <source>
        <strain evidence="1 2">DSM 43927</strain>
    </source>
</reference>
<dbReference type="AlphaFoldDB" id="A0A3D9SXM8"/>
<name>A0A3D9SXM8_9ACTN</name>
<comment type="caution">
    <text evidence="1">The sequence shown here is derived from an EMBL/GenBank/DDBJ whole genome shotgun (WGS) entry which is preliminary data.</text>
</comment>
<dbReference type="Proteomes" id="UP000256661">
    <property type="component" value="Unassembled WGS sequence"/>
</dbReference>
<accession>A0A3D9SXM8</accession>
<evidence type="ECO:0000313" key="1">
    <source>
        <dbReference type="EMBL" id="REF00609.1"/>
    </source>
</evidence>
<protein>
    <submittedName>
        <fullName evidence="1">Uncharacterized protein</fullName>
    </submittedName>
</protein>
<sequence>MNENAEITVMPGTVRVLVPDLGEDAPTWELLEETLTTLRHWETHPDEEGEGLPPVTLPAPIADGAALEALREVLTAVLAVTGSRAQATGFGWLMSPEPPGGIWGIEPGALVERMPLRVGG</sequence>
<keyword evidence="2" id="KW-1185">Reference proteome</keyword>
<evidence type="ECO:0000313" key="2">
    <source>
        <dbReference type="Proteomes" id="UP000256661"/>
    </source>
</evidence>
<dbReference type="RefSeq" id="WP_116025743.1">
    <property type="nucleotide sequence ID" value="NZ_QTTT01000001.1"/>
</dbReference>
<gene>
    <name evidence="1" type="ORF">DFJ69_6164</name>
</gene>
<dbReference type="EMBL" id="QTTT01000001">
    <property type="protein sequence ID" value="REF00609.1"/>
    <property type="molecule type" value="Genomic_DNA"/>
</dbReference>
<proteinExistence type="predicted"/>